<evidence type="ECO:0000256" key="4">
    <source>
        <dbReference type="ARBA" id="ARBA00022679"/>
    </source>
</evidence>
<keyword evidence="13" id="KW-1185">Reference proteome</keyword>
<dbReference type="PANTHER" id="PTHR24421">
    <property type="entry name" value="NITRATE/NITRITE SENSOR PROTEIN NARX-RELATED"/>
    <property type="match status" value="1"/>
</dbReference>
<evidence type="ECO:0000259" key="11">
    <source>
        <dbReference type="Pfam" id="PF07730"/>
    </source>
</evidence>
<evidence type="ECO:0000256" key="8">
    <source>
        <dbReference type="ARBA" id="ARBA00023012"/>
    </source>
</evidence>
<accession>A0ABU2CQ83</accession>
<organism evidence="12 13">
    <name type="scientific">Promicromonospora iranensis</name>
    <dbReference type="NCBI Taxonomy" id="1105144"/>
    <lineage>
        <taxon>Bacteria</taxon>
        <taxon>Bacillati</taxon>
        <taxon>Actinomycetota</taxon>
        <taxon>Actinomycetes</taxon>
        <taxon>Micrococcales</taxon>
        <taxon>Promicromonosporaceae</taxon>
        <taxon>Promicromonospora</taxon>
    </lineage>
</organism>
<dbReference type="PANTHER" id="PTHR24421:SF10">
    <property type="entry name" value="NITRATE_NITRITE SENSOR PROTEIN NARQ"/>
    <property type="match status" value="1"/>
</dbReference>
<evidence type="ECO:0000256" key="10">
    <source>
        <dbReference type="SAM" id="Phobius"/>
    </source>
</evidence>
<keyword evidence="4" id="KW-0808">Transferase</keyword>
<dbReference type="Pfam" id="PF07730">
    <property type="entry name" value="HisKA_3"/>
    <property type="match status" value="1"/>
</dbReference>
<evidence type="ECO:0000256" key="6">
    <source>
        <dbReference type="ARBA" id="ARBA00022777"/>
    </source>
</evidence>
<keyword evidence="7" id="KW-0067">ATP-binding</keyword>
<comment type="caution">
    <text evidence="12">The sequence shown here is derived from an EMBL/GenBank/DDBJ whole genome shotgun (WGS) entry which is preliminary data.</text>
</comment>
<feature type="transmembrane region" description="Helical" evidence="10">
    <location>
        <begin position="104"/>
        <end position="123"/>
    </location>
</feature>
<evidence type="ECO:0000256" key="2">
    <source>
        <dbReference type="ARBA" id="ARBA00012438"/>
    </source>
</evidence>
<dbReference type="InterPro" id="IPR050482">
    <property type="entry name" value="Sensor_HK_TwoCompSys"/>
</dbReference>
<feature type="region of interest" description="Disordered" evidence="9">
    <location>
        <begin position="372"/>
        <end position="405"/>
    </location>
</feature>
<keyword evidence="10" id="KW-0472">Membrane</keyword>
<evidence type="ECO:0000313" key="13">
    <source>
        <dbReference type="Proteomes" id="UP001183585"/>
    </source>
</evidence>
<evidence type="ECO:0000256" key="9">
    <source>
        <dbReference type="SAM" id="MobiDB-lite"/>
    </source>
</evidence>
<name>A0ABU2CQ83_9MICO</name>
<proteinExistence type="predicted"/>
<comment type="catalytic activity">
    <reaction evidence="1">
        <text>ATP + protein L-histidine = ADP + protein N-phospho-L-histidine.</text>
        <dbReference type="EC" id="2.7.13.3"/>
    </reaction>
</comment>
<evidence type="ECO:0000256" key="3">
    <source>
        <dbReference type="ARBA" id="ARBA00022553"/>
    </source>
</evidence>
<feature type="domain" description="Signal transduction histidine kinase subgroup 3 dimerisation and phosphoacceptor" evidence="11">
    <location>
        <begin position="197"/>
        <end position="257"/>
    </location>
</feature>
<dbReference type="Proteomes" id="UP001183585">
    <property type="component" value="Unassembled WGS sequence"/>
</dbReference>
<sequence>MVNIASRVRSLGALTTVVLVVTLAIASSSAHSLLVERSPAAAVVDLLIAASVLASLRLRTTALLLGVAAFAAQLLLTTDFTVTMVGLCVVYLSVGRSGSSAQRALGAVSVVLIVWLALLTVYFEGAGPMGDAIEPVGLPPWLLVTLGILLGAGMYLVPMLLGTLWQARRAVGQSTRERHQAEADRDLLRFQAAVQGERARLARDVHDTVGHALTIVIAQSRVIQRIVDRDPHRATSAAATITAVASEALEEIRGVLAGQSAEEWLSRQDMLDLISSAGLGDRIDAQLDVGLPPLPPPEGRTAHRVIQELLTNALRHGEEGAPILVRGTVERDHVVILVTNVLPTAPRDGVTTGGSGLPGLRERLAAVGGRLRAGPTAGRWHSEARIPRNRSASGAEGPRPREDDA</sequence>
<dbReference type="GO" id="GO:0016301">
    <property type="term" value="F:kinase activity"/>
    <property type="evidence" value="ECO:0007669"/>
    <property type="project" value="UniProtKB-KW"/>
</dbReference>
<keyword evidence="10" id="KW-0812">Transmembrane</keyword>
<dbReference type="InterPro" id="IPR036890">
    <property type="entry name" value="HATPase_C_sf"/>
</dbReference>
<dbReference type="EC" id="2.7.13.3" evidence="2"/>
<protein>
    <recommendedName>
        <fullName evidence="2">histidine kinase</fullName>
        <ecNumber evidence="2">2.7.13.3</ecNumber>
    </recommendedName>
</protein>
<dbReference type="SUPFAM" id="SSF55874">
    <property type="entry name" value="ATPase domain of HSP90 chaperone/DNA topoisomerase II/histidine kinase"/>
    <property type="match status" value="1"/>
</dbReference>
<feature type="transmembrane region" description="Helical" evidence="10">
    <location>
        <begin position="62"/>
        <end position="92"/>
    </location>
</feature>
<feature type="transmembrane region" description="Helical" evidence="10">
    <location>
        <begin position="143"/>
        <end position="165"/>
    </location>
</feature>
<keyword evidence="10" id="KW-1133">Transmembrane helix</keyword>
<keyword evidence="6 12" id="KW-0418">Kinase</keyword>
<keyword evidence="5" id="KW-0547">Nucleotide-binding</keyword>
<dbReference type="RefSeq" id="WP_274994516.1">
    <property type="nucleotide sequence ID" value="NZ_JAJQQP010000007.1"/>
</dbReference>
<gene>
    <name evidence="12" type="ORF">J2S48_002946</name>
</gene>
<dbReference type="EMBL" id="JAVDYE010000001">
    <property type="protein sequence ID" value="MDR7383431.1"/>
    <property type="molecule type" value="Genomic_DNA"/>
</dbReference>
<keyword evidence="8" id="KW-0902">Two-component regulatory system</keyword>
<evidence type="ECO:0000313" key="12">
    <source>
        <dbReference type="EMBL" id="MDR7383431.1"/>
    </source>
</evidence>
<keyword evidence="3" id="KW-0597">Phosphoprotein</keyword>
<dbReference type="InterPro" id="IPR011712">
    <property type="entry name" value="Sig_transdc_His_kin_sub3_dim/P"/>
</dbReference>
<reference evidence="12 13" key="1">
    <citation type="submission" date="2023-07" db="EMBL/GenBank/DDBJ databases">
        <title>Sequencing the genomes of 1000 actinobacteria strains.</title>
        <authorList>
            <person name="Klenk H.-P."/>
        </authorList>
    </citation>
    <scope>NUCLEOTIDE SEQUENCE [LARGE SCALE GENOMIC DNA]</scope>
    <source>
        <strain evidence="12 13">DSM 45554</strain>
    </source>
</reference>
<dbReference type="Gene3D" id="3.30.565.10">
    <property type="entry name" value="Histidine kinase-like ATPase, C-terminal domain"/>
    <property type="match status" value="1"/>
</dbReference>
<evidence type="ECO:0000256" key="7">
    <source>
        <dbReference type="ARBA" id="ARBA00022840"/>
    </source>
</evidence>
<dbReference type="Gene3D" id="1.20.5.1930">
    <property type="match status" value="1"/>
</dbReference>
<evidence type="ECO:0000256" key="5">
    <source>
        <dbReference type="ARBA" id="ARBA00022741"/>
    </source>
</evidence>
<dbReference type="CDD" id="cd16917">
    <property type="entry name" value="HATPase_UhpB-NarQ-NarX-like"/>
    <property type="match status" value="1"/>
</dbReference>
<evidence type="ECO:0000256" key="1">
    <source>
        <dbReference type="ARBA" id="ARBA00000085"/>
    </source>
</evidence>